<reference evidence="11" key="1">
    <citation type="submission" date="2020-06" db="EMBL/GenBank/DDBJ databases">
        <authorList>
            <person name="Li T."/>
            <person name="Hu X."/>
            <person name="Zhang T."/>
            <person name="Song X."/>
            <person name="Zhang H."/>
            <person name="Dai N."/>
            <person name="Sheng W."/>
            <person name="Hou X."/>
            <person name="Wei L."/>
        </authorList>
    </citation>
    <scope>NUCLEOTIDE SEQUENCE</scope>
    <source>
        <strain evidence="11">KEN1</strain>
        <tissue evidence="11">Leaf</tissue>
    </source>
</reference>
<evidence type="ECO:0000256" key="7">
    <source>
        <dbReference type="ARBA" id="ARBA00022989"/>
    </source>
</evidence>
<evidence type="ECO:0000256" key="3">
    <source>
        <dbReference type="ARBA" id="ARBA00022528"/>
    </source>
</evidence>
<organism evidence="11">
    <name type="scientific">Sesamum latifolium</name>
    <dbReference type="NCBI Taxonomy" id="2727402"/>
    <lineage>
        <taxon>Eukaryota</taxon>
        <taxon>Viridiplantae</taxon>
        <taxon>Streptophyta</taxon>
        <taxon>Embryophyta</taxon>
        <taxon>Tracheophyta</taxon>
        <taxon>Spermatophyta</taxon>
        <taxon>Magnoliopsida</taxon>
        <taxon>eudicotyledons</taxon>
        <taxon>Gunneridae</taxon>
        <taxon>Pentapetalae</taxon>
        <taxon>asterids</taxon>
        <taxon>lamiids</taxon>
        <taxon>Lamiales</taxon>
        <taxon>Pedaliaceae</taxon>
        <taxon>Sesamum</taxon>
    </lineage>
</organism>
<keyword evidence="5" id="KW-0812">Transmembrane</keyword>
<comment type="caution">
    <text evidence="11">The sequence shown here is derived from an EMBL/GenBank/DDBJ whole genome shotgun (WGS) entry which is preliminary data.</text>
</comment>
<dbReference type="Pfam" id="PF11891">
    <property type="entry name" value="RETICULATA-like"/>
    <property type="match status" value="1"/>
</dbReference>
<keyword evidence="4" id="KW-0934">Plastid</keyword>
<evidence type="ECO:0000256" key="9">
    <source>
        <dbReference type="SAM" id="MobiDB-lite"/>
    </source>
</evidence>
<dbReference type="Gene3D" id="3.40.50.11550">
    <property type="match status" value="1"/>
</dbReference>
<keyword evidence="3" id="KW-0150">Chloroplast</keyword>
<keyword evidence="8" id="KW-0472">Membrane</keyword>
<evidence type="ECO:0000256" key="8">
    <source>
        <dbReference type="ARBA" id="ARBA00023136"/>
    </source>
</evidence>
<evidence type="ECO:0000256" key="2">
    <source>
        <dbReference type="ARBA" id="ARBA00010793"/>
    </source>
</evidence>
<name>A0AAW2T8X2_9LAMI</name>
<evidence type="ECO:0000256" key="1">
    <source>
        <dbReference type="ARBA" id="ARBA00004508"/>
    </source>
</evidence>
<comment type="subcellular location">
    <subcellularLocation>
        <location evidence="1">Plastid</location>
        <location evidence="1">Chloroplast membrane</location>
        <topology evidence="1">Multi-pass membrane protein</topology>
    </subcellularLocation>
</comment>
<dbReference type="PANTHER" id="PTHR31620:SF2">
    <property type="entry name" value="PROTEIN RETICULATA-RELATED 5, CHLOROPLASTIC"/>
    <property type="match status" value="1"/>
</dbReference>
<evidence type="ECO:0000256" key="4">
    <source>
        <dbReference type="ARBA" id="ARBA00022640"/>
    </source>
</evidence>
<keyword evidence="7" id="KW-1133">Transmembrane helix</keyword>
<gene>
    <name evidence="11" type="ORF">Slati_4143400</name>
</gene>
<dbReference type="CDD" id="cd14727">
    <property type="entry name" value="ChanN-like"/>
    <property type="match status" value="1"/>
</dbReference>
<evidence type="ECO:0000313" key="11">
    <source>
        <dbReference type="EMBL" id="KAL0401135.1"/>
    </source>
</evidence>
<dbReference type="EMBL" id="JACGWN010000015">
    <property type="protein sequence ID" value="KAL0401135.1"/>
    <property type="molecule type" value="Genomic_DNA"/>
</dbReference>
<dbReference type="AlphaFoldDB" id="A0AAW2T8X2"/>
<dbReference type="GO" id="GO:0031969">
    <property type="term" value="C:chloroplast membrane"/>
    <property type="evidence" value="ECO:0007669"/>
    <property type="project" value="UniProtKB-SubCell"/>
</dbReference>
<dbReference type="Pfam" id="PF04187">
    <property type="entry name" value="Cofac_haem_bdg"/>
    <property type="match status" value="1"/>
</dbReference>
<keyword evidence="6" id="KW-0809">Transit peptide</keyword>
<feature type="domain" description="Haem-binding uptake Tiki superfamily ChaN" evidence="10">
    <location>
        <begin position="133"/>
        <end position="353"/>
    </location>
</feature>
<evidence type="ECO:0000259" key="10">
    <source>
        <dbReference type="Pfam" id="PF04187"/>
    </source>
</evidence>
<dbReference type="PANTHER" id="PTHR31620">
    <property type="entry name" value="PROTEIN RETICULATA-RELATED 2, CHLOROPLASTIC-RELATED"/>
    <property type="match status" value="1"/>
</dbReference>
<dbReference type="SUPFAM" id="SSF159501">
    <property type="entry name" value="EreA/ChaN-like"/>
    <property type="match status" value="1"/>
</dbReference>
<evidence type="ECO:0000256" key="6">
    <source>
        <dbReference type="ARBA" id="ARBA00022946"/>
    </source>
</evidence>
<reference evidence="11" key="2">
    <citation type="journal article" date="2024" name="Plant">
        <title>Genomic evolution and insights into agronomic trait innovations of Sesamum species.</title>
        <authorList>
            <person name="Miao H."/>
            <person name="Wang L."/>
            <person name="Qu L."/>
            <person name="Liu H."/>
            <person name="Sun Y."/>
            <person name="Le M."/>
            <person name="Wang Q."/>
            <person name="Wei S."/>
            <person name="Zheng Y."/>
            <person name="Lin W."/>
            <person name="Duan Y."/>
            <person name="Cao H."/>
            <person name="Xiong S."/>
            <person name="Wang X."/>
            <person name="Wei L."/>
            <person name="Li C."/>
            <person name="Ma Q."/>
            <person name="Ju M."/>
            <person name="Zhao R."/>
            <person name="Li G."/>
            <person name="Mu C."/>
            <person name="Tian Q."/>
            <person name="Mei H."/>
            <person name="Zhang T."/>
            <person name="Gao T."/>
            <person name="Zhang H."/>
        </authorList>
    </citation>
    <scope>NUCLEOTIDE SEQUENCE</scope>
    <source>
        <strain evidence="11">KEN1</strain>
    </source>
</reference>
<accession>A0AAW2T8X2</accession>
<protein>
    <submittedName>
        <fullName evidence="11">Protein RETICULATA-RELATED 6, chloroplastic</fullName>
    </submittedName>
</protein>
<dbReference type="InterPro" id="IPR021825">
    <property type="entry name" value="RETICULATA-related"/>
</dbReference>
<feature type="region of interest" description="Disordered" evidence="9">
    <location>
        <begin position="76"/>
        <end position="99"/>
    </location>
</feature>
<dbReference type="InterPro" id="IPR007314">
    <property type="entry name" value="Cofac_haem-bd_dom"/>
</dbReference>
<proteinExistence type="inferred from homology"/>
<sequence length="750" mass="84127">MGLLTVKPPGFYLIPSSYRNCASCQRYLSFSVSCRRLPRYSGEECQPKRRDVLITPFLAAGAYAFRSAVAKADEKPALEGEARTPELPQQVAVSSTAEVEADPAAKEEVINSRIYDATVIGEPMALGKDKRKLWEKMMDAEIVYLGEAEQVPIRDDKELELEIVKILRRRCVEAERPMSLALEAFPCGLQEQLNQYMEKRIDADTLKSFVTHWPPERWQEYEPLLTYCQENGIRLVACGVPLEVLRTVQAGGVSGLSKVDRTKYAPPAGSGFISGFPSISRRSSIDINFPNQSALYGPRSYLSVQARAVEDYTMSQVILQAVKDGESIGMLIVVTGASHVTYGSRGTGLPARISRKIQKKKQVVILLDPERQHIRREGEVPVADFLWYSAARPCSRNCFDRAEIARIMNAAGRKRDALPQDLQDGLDLGLVSPEVLQNFFDLEQYPIISELTHHFQGFRERLLADPKFLNRLAIEETISITTTLLAQYERRKENFFEELDYVVTDTLRGIVVDFFTVWLPAPTLSFLSNVDDVNAPGSMEALKGLLGSIPDNAFQKNLAGKDWTLSHRIASVLVGGFKLAGVGFISSIGAVASSNILYTIRKFLNPTLASKQQNKRSPILKTALVYGSFLGTSANLRYQVIAGIVEHRISEQFSDQTLLVNMISFVARTINSYWGTQQWIDLARYTGLQARKSKDVHFQTSDPSNSAALEMNMIEDSKIDERTSNRQYYPCSHFCAFYSSIYYYLCSLKF</sequence>
<evidence type="ECO:0000256" key="5">
    <source>
        <dbReference type="ARBA" id="ARBA00022692"/>
    </source>
</evidence>
<comment type="similarity">
    <text evidence="2">Belongs to the RETICULATA family.</text>
</comment>